<accession>A0A5N6M457</accession>
<keyword evidence="2" id="KW-1185">Reference proteome</keyword>
<dbReference type="EMBL" id="SZYD01000017">
    <property type="protein sequence ID" value="KAD3068734.1"/>
    <property type="molecule type" value="Genomic_DNA"/>
</dbReference>
<evidence type="ECO:0000313" key="2">
    <source>
        <dbReference type="Proteomes" id="UP000326396"/>
    </source>
</evidence>
<dbReference type="Proteomes" id="UP000326396">
    <property type="component" value="Linkage Group LG7"/>
</dbReference>
<gene>
    <name evidence="1" type="ORF">E3N88_36614</name>
</gene>
<proteinExistence type="predicted"/>
<evidence type="ECO:0000313" key="1">
    <source>
        <dbReference type="EMBL" id="KAD3068734.1"/>
    </source>
</evidence>
<name>A0A5N6M457_9ASTR</name>
<comment type="caution">
    <text evidence="1">The sequence shown here is derived from an EMBL/GenBank/DDBJ whole genome shotgun (WGS) entry which is preliminary data.</text>
</comment>
<dbReference type="AlphaFoldDB" id="A0A5N6M457"/>
<protein>
    <submittedName>
        <fullName evidence="1">Uncharacterized protein</fullName>
    </submittedName>
</protein>
<organism evidence="1 2">
    <name type="scientific">Mikania micrantha</name>
    <name type="common">bitter vine</name>
    <dbReference type="NCBI Taxonomy" id="192012"/>
    <lineage>
        <taxon>Eukaryota</taxon>
        <taxon>Viridiplantae</taxon>
        <taxon>Streptophyta</taxon>
        <taxon>Embryophyta</taxon>
        <taxon>Tracheophyta</taxon>
        <taxon>Spermatophyta</taxon>
        <taxon>Magnoliopsida</taxon>
        <taxon>eudicotyledons</taxon>
        <taxon>Gunneridae</taxon>
        <taxon>Pentapetalae</taxon>
        <taxon>asterids</taxon>
        <taxon>campanulids</taxon>
        <taxon>Asterales</taxon>
        <taxon>Asteraceae</taxon>
        <taxon>Asteroideae</taxon>
        <taxon>Heliantheae alliance</taxon>
        <taxon>Eupatorieae</taxon>
        <taxon>Mikania</taxon>
    </lineage>
</organism>
<sequence>MQTIIRRDFTDNVLVHRPVVDLEVRLKTIHSCASTVVLSSPLTKAKLSTDSNEGNASLSSCDSKGFGHVLNDGLPGVGQFQPIAAVNLCPTDTDFQSRGEDSRPPEGKLRSMLLGDDEIDNGKGKHLLLEVDNAPNQVTIDACSFEERKVFAWGNRYGPPHKCPETRSVKWGRINE</sequence>
<reference evidence="1 2" key="1">
    <citation type="submission" date="2019-05" db="EMBL/GenBank/DDBJ databases">
        <title>Mikania micrantha, genome provides insights into the molecular mechanism of rapid growth.</title>
        <authorList>
            <person name="Liu B."/>
        </authorList>
    </citation>
    <scope>NUCLEOTIDE SEQUENCE [LARGE SCALE GENOMIC DNA]</scope>
    <source>
        <strain evidence="1">NLD-2019</strain>
        <tissue evidence="1">Leaf</tissue>
    </source>
</reference>